<reference evidence="1 2" key="3">
    <citation type="submission" date="2019-11" db="EMBL/GenBank/DDBJ databases">
        <title>A de novo genome assembly of a pear dwarfing rootstock.</title>
        <authorList>
            <person name="Wang F."/>
            <person name="Wang J."/>
            <person name="Li S."/>
            <person name="Zhang Y."/>
            <person name="Fang M."/>
            <person name="Ma L."/>
            <person name="Zhao Y."/>
            <person name="Jiang S."/>
        </authorList>
    </citation>
    <scope>NUCLEOTIDE SEQUENCE [LARGE SCALE GENOMIC DNA]</scope>
    <source>
        <strain evidence="1">S2</strain>
        <tissue evidence="1">Leaf</tissue>
    </source>
</reference>
<dbReference type="EMBL" id="SMOL01000120">
    <property type="protein sequence ID" value="KAB2632736.1"/>
    <property type="molecule type" value="Genomic_DNA"/>
</dbReference>
<accession>A0A5N5HXV9</accession>
<comment type="caution">
    <text evidence="1">The sequence shown here is derived from an EMBL/GenBank/DDBJ whole genome shotgun (WGS) entry which is preliminary data.</text>
</comment>
<evidence type="ECO:0000313" key="1">
    <source>
        <dbReference type="EMBL" id="KAB2632736.1"/>
    </source>
</evidence>
<sequence>MVNRRILSVSCMNSKEKKQVSLEGYVEAADDDDSSRNKSLIDEDLIEFKGVELFDLLDLFDLVF</sequence>
<dbReference type="Proteomes" id="UP000327157">
    <property type="component" value="Chromosome 6"/>
</dbReference>
<evidence type="ECO:0000313" key="2">
    <source>
        <dbReference type="Proteomes" id="UP000327157"/>
    </source>
</evidence>
<reference evidence="1 2" key="1">
    <citation type="submission" date="2019-09" db="EMBL/GenBank/DDBJ databases">
        <authorList>
            <person name="Ou C."/>
        </authorList>
    </citation>
    <scope>NUCLEOTIDE SEQUENCE [LARGE SCALE GENOMIC DNA]</scope>
    <source>
        <strain evidence="1">S2</strain>
        <tissue evidence="1">Leaf</tissue>
    </source>
</reference>
<reference evidence="2" key="2">
    <citation type="submission" date="2019-10" db="EMBL/GenBank/DDBJ databases">
        <title>A de novo genome assembly of a pear dwarfing rootstock.</title>
        <authorList>
            <person name="Wang F."/>
            <person name="Wang J."/>
            <person name="Li S."/>
            <person name="Zhang Y."/>
            <person name="Fang M."/>
            <person name="Ma L."/>
            <person name="Zhao Y."/>
            <person name="Jiang S."/>
        </authorList>
    </citation>
    <scope>NUCLEOTIDE SEQUENCE [LARGE SCALE GENOMIC DNA]</scope>
</reference>
<protein>
    <submittedName>
        <fullName evidence="1">Uncharacterized protein</fullName>
    </submittedName>
</protein>
<name>A0A5N5HXV9_9ROSA</name>
<proteinExistence type="predicted"/>
<keyword evidence="2" id="KW-1185">Reference proteome</keyword>
<organism evidence="1 2">
    <name type="scientific">Pyrus ussuriensis x Pyrus communis</name>
    <dbReference type="NCBI Taxonomy" id="2448454"/>
    <lineage>
        <taxon>Eukaryota</taxon>
        <taxon>Viridiplantae</taxon>
        <taxon>Streptophyta</taxon>
        <taxon>Embryophyta</taxon>
        <taxon>Tracheophyta</taxon>
        <taxon>Spermatophyta</taxon>
        <taxon>Magnoliopsida</taxon>
        <taxon>eudicotyledons</taxon>
        <taxon>Gunneridae</taxon>
        <taxon>Pentapetalae</taxon>
        <taxon>rosids</taxon>
        <taxon>fabids</taxon>
        <taxon>Rosales</taxon>
        <taxon>Rosaceae</taxon>
        <taxon>Amygdaloideae</taxon>
        <taxon>Maleae</taxon>
        <taxon>Pyrus</taxon>
    </lineage>
</organism>
<dbReference type="AlphaFoldDB" id="A0A5N5HXV9"/>
<gene>
    <name evidence="1" type="ORF">D8674_028983</name>
</gene>